<dbReference type="SUPFAM" id="SSF111331">
    <property type="entry name" value="NAD kinase/diacylglycerol kinase-like"/>
    <property type="match status" value="1"/>
</dbReference>
<dbReference type="EMBL" id="RJJT01000023">
    <property type="protein sequence ID" value="RSB65695.1"/>
    <property type="molecule type" value="Genomic_DNA"/>
</dbReference>
<keyword evidence="2" id="KW-0418">Kinase</keyword>
<evidence type="ECO:0000313" key="3">
    <source>
        <dbReference type="Proteomes" id="UP000277279"/>
    </source>
</evidence>
<dbReference type="RefSeq" id="WP_125849008.1">
    <property type="nucleotide sequence ID" value="NZ_JACHXH010000026.1"/>
</dbReference>
<dbReference type="Proteomes" id="UP000518315">
    <property type="component" value="Unassembled WGS sequence"/>
</dbReference>
<dbReference type="Gene3D" id="2.60.200.30">
    <property type="entry name" value="Probable inorganic polyphosphate/atp-NAD kinase, domain 2"/>
    <property type="match status" value="1"/>
</dbReference>
<dbReference type="GO" id="GO:0003951">
    <property type="term" value="F:NAD+ kinase activity"/>
    <property type="evidence" value="ECO:0007669"/>
    <property type="project" value="InterPro"/>
</dbReference>
<dbReference type="GO" id="GO:0019674">
    <property type="term" value="P:NAD+ metabolic process"/>
    <property type="evidence" value="ECO:0007669"/>
    <property type="project" value="InterPro"/>
</dbReference>
<dbReference type="OrthoDB" id="1889537at2"/>
<accession>A0A427MCW5</accession>
<dbReference type="AlphaFoldDB" id="A0A427MCW5"/>
<dbReference type="Gene3D" id="3.40.50.10330">
    <property type="entry name" value="Probable inorganic polyphosphate/atp-NAD kinase, domain 1"/>
    <property type="match status" value="1"/>
</dbReference>
<evidence type="ECO:0000313" key="4">
    <source>
        <dbReference type="Proteomes" id="UP000518315"/>
    </source>
</evidence>
<dbReference type="InterPro" id="IPR016064">
    <property type="entry name" value="NAD/diacylglycerol_kinase_sf"/>
</dbReference>
<reference evidence="1 4" key="2">
    <citation type="submission" date="2020-08" db="EMBL/GenBank/DDBJ databases">
        <title>Genomic Encyclopedia of Type Strains, Phase III (KMG-III): the genomes of soil and plant-associated and newly described type strains.</title>
        <authorList>
            <person name="Whitman W."/>
        </authorList>
    </citation>
    <scope>NUCLEOTIDE SEQUENCE [LARGE SCALE GENOMIC DNA]</scope>
    <source>
        <strain evidence="1 4">CECT 4113</strain>
    </source>
</reference>
<keyword evidence="2" id="KW-0808">Transferase</keyword>
<dbReference type="PANTHER" id="PTHR13158">
    <property type="match status" value="1"/>
</dbReference>
<name>A0A427MCW5_9HYPH</name>
<sequence>MPVSDERKIILVIRPTRLDELIARFNTVQQAQFYVEHLGADFSDYLAEKKRCEAAITEVEASLRAVARVQRLERRYLANFVFGADDVVVVLGQDGLVANTLKYLDGQPVLGVNPDPMRWDGLLLPFNTKSLPRVIGEALKNRRPIKRVSMAKATLNTGAVIHAVNDLFIGPQSHVSARYVLHAEDREERQSSSGIIVSTGMGSTGWLKSLYSGWIGAASTLGIEHDRATLDMSFAWDADYLRYFVREPFPSRTTGTSIVAGLVSESQPLTIVSEMPEHGVIFSDGIEADFLEFNSGTRAVVTLAERQGALVV</sequence>
<comment type="caution">
    <text evidence="2">The sequence shown here is derived from an EMBL/GenBank/DDBJ whole genome shotgun (WGS) entry which is preliminary data.</text>
</comment>
<protein>
    <submittedName>
        <fullName evidence="1">NAD kinase</fullName>
    </submittedName>
    <submittedName>
        <fullName evidence="2">Sugar kinase</fullName>
    </submittedName>
</protein>
<evidence type="ECO:0000313" key="2">
    <source>
        <dbReference type="EMBL" id="RSB65695.1"/>
    </source>
</evidence>
<dbReference type="PANTHER" id="PTHR13158:SF5">
    <property type="entry name" value="NAD KINASE 2, MITOCHONDRIAL"/>
    <property type="match status" value="1"/>
</dbReference>
<dbReference type="EMBL" id="JACHXH010000026">
    <property type="protein sequence ID" value="MBB3137924.1"/>
    <property type="molecule type" value="Genomic_DNA"/>
</dbReference>
<evidence type="ECO:0000313" key="1">
    <source>
        <dbReference type="EMBL" id="MBB3137924.1"/>
    </source>
</evidence>
<dbReference type="Proteomes" id="UP000277279">
    <property type="component" value="Unassembled WGS sequence"/>
</dbReference>
<dbReference type="InterPro" id="IPR017437">
    <property type="entry name" value="ATP-NAD_kinase_PpnK-typ_C"/>
</dbReference>
<gene>
    <name evidence="2" type="ORF">EFD55_26535</name>
    <name evidence="1" type="ORF">FHS26_005692</name>
</gene>
<dbReference type="InterPro" id="IPR017438">
    <property type="entry name" value="ATP-NAD_kinase_N"/>
</dbReference>
<reference evidence="2 3" key="1">
    <citation type="submission" date="2018-11" db="EMBL/GenBank/DDBJ databases">
        <authorList>
            <person name="Huo Y."/>
        </authorList>
    </citation>
    <scope>NUCLEOTIDE SEQUENCE [LARGE SCALE GENOMIC DNA]</scope>
    <source>
        <strain evidence="2 3">DSM 30132</strain>
    </source>
</reference>
<keyword evidence="4" id="KW-1185">Reference proteome</keyword>
<proteinExistence type="predicted"/>
<organism evidence="2 3">
    <name type="scientific">Rhizobium pisi</name>
    <dbReference type="NCBI Taxonomy" id="574561"/>
    <lineage>
        <taxon>Bacteria</taxon>
        <taxon>Pseudomonadati</taxon>
        <taxon>Pseudomonadota</taxon>
        <taxon>Alphaproteobacteria</taxon>
        <taxon>Hyphomicrobiales</taxon>
        <taxon>Rhizobiaceae</taxon>
        <taxon>Rhizobium/Agrobacterium group</taxon>
        <taxon>Rhizobium</taxon>
    </lineage>
</organism>